<dbReference type="PANTHER" id="PTHR47977">
    <property type="entry name" value="RAS-RELATED PROTEIN RAB"/>
    <property type="match status" value="1"/>
</dbReference>
<dbReference type="InterPro" id="IPR027417">
    <property type="entry name" value="P-loop_NTPase"/>
</dbReference>
<evidence type="ECO:0000313" key="3">
    <source>
        <dbReference type="EMBL" id="EKC22577.1"/>
    </source>
</evidence>
<dbReference type="PROSITE" id="PS51419">
    <property type="entry name" value="RAB"/>
    <property type="match status" value="1"/>
</dbReference>
<keyword evidence="1" id="KW-0547">Nucleotide-binding</keyword>
<protein>
    <submittedName>
        <fullName evidence="3">Ras-related protein Rab-27A</fullName>
    </submittedName>
</protein>
<accession>K1PFH5</accession>
<gene>
    <name evidence="3" type="ORF">CGI_10001987</name>
</gene>
<keyword evidence="2" id="KW-0342">GTP-binding</keyword>
<dbReference type="Gene3D" id="3.40.50.300">
    <property type="entry name" value="P-loop containing nucleotide triphosphate hydrolases"/>
    <property type="match status" value="1"/>
</dbReference>
<dbReference type="GO" id="GO:0003924">
    <property type="term" value="F:GTPase activity"/>
    <property type="evidence" value="ECO:0007669"/>
    <property type="project" value="InterPro"/>
</dbReference>
<proteinExistence type="predicted"/>
<sequence length="140" mass="15862">MLNVALPLFSHTGDSAVGKTCFLHQYIDKEFKASFASTVGVDFREKRLVHRVPGADGVVGRSHRIHLQLWDTAGQERLPYFETSAATGQNVAKVVECLLDMVMLRMEQCMDKTQRPFAQNGRRLQKGEIDEYNRDSKCLC</sequence>
<dbReference type="GO" id="GO:0005525">
    <property type="term" value="F:GTP binding"/>
    <property type="evidence" value="ECO:0007669"/>
    <property type="project" value="UniProtKB-KW"/>
</dbReference>
<dbReference type="InParanoid" id="K1PFH5"/>
<dbReference type="EMBL" id="JH817823">
    <property type="protein sequence ID" value="EKC22577.1"/>
    <property type="molecule type" value="Genomic_DNA"/>
</dbReference>
<dbReference type="PRINTS" id="PR00449">
    <property type="entry name" value="RASTRNSFRMNG"/>
</dbReference>
<evidence type="ECO:0000256" key="2">
    <source>
        <dbReference type="ARBA" id="ARBA00023134"/>
    </source>
</evidence>
<dbReference type="Pfam" id="PF00071">
    <property type="entry name" value="Ras"/>
    <property type="match status" value="1"/>
</dbReference>
<evidence type="ECO:0000256" key="1">
    <source>
        <dbReference type="ARBA" id="ARBA00022741"/>
    </source>
</evidence>
<dbReference type="AlphaFoldDB" id="K1PFH5"/>
<dbReference type="InterPro" id="IPR001806">
    <property type="entry name" value="Small_GTPase"/>
</dbReference>
<dbReference type="InterPro" id="IPR050227">
    <property type="entry name" value="Rab"/>
</dbReference>
<dbReference type="SMART" id="SM00175">
    <property type="entry name" value="RAB"/>
    <property type="match status" value="1"/>
</dbReference>
<organism evidence="3">
    <name type="scientific">Magallana gigas</name>
    <name type="common">Pacific oyster</name>
    <name type="synonym">Crassostrea gigas</name>
    <dbReference type="NCBI Taxonomy" id="29159"/>
    <lineage>
        <taxon>Eukaryota</taxon>
        <taxon>Metazoa</taxon>
        <taxon>Spiralia</taxon>
        <taxon>Lophotrochozoa</taxon>
        <taxon>Mollusca</taxon>
        <taxon>Bivalvia</taxon>
        <taxon>Autobranchia</taxon>
        <taxon>Pteriomorphia</taxon>
        <taxon>Ostreida</taxon>
        <taxon>Ostreoidea</taxon>
        <taxon>Ostreidae</taxon>
        <taxon>Magallana</taxon>
    </lineage>
</organism>
<dbReference type="HOGENOM" id="CLU_041217_10_1_1"/>
<reference evidence="3" key="1">
    <citation type="journal article" date="2012" name="Nature">
        <title>The oyster genome reveals stress adaptation and complexity of shell formation.</title>
        <authorList>
            <person name="Zhang G."/>
            <person name="Fang X."/>
            <person name="Guo X."/>
            <person name="Li L."/>
            <person name="Luo R."/>
            <person name="Xu F."/>
            <person name="Yang P."/>
            <person name="Zhang L."/>
            <person name="Wang X."/>
            <person name="Qi H."/>
            <person name="Xiong Z."/>
            <person name="Que H."/>
            <person name="Xie Y."/>
            <person name="Holland P.W."/>
            <person name="Paps J."/>
            <person name="Zhu Y."/>
            <person name="Wu F."/>
            <person name="Chen Y."/>
            <person name="Wang J."/>
            <person name="Peng C."/>
            <person name="Meng J."/>
            <person name="Yang L."/>
            <person name="Liu J."/>
            <person name="Wen B."/>
            <person name="Zhang N."/>
            <person name="Huang Z."/>
            <person name="Zhu Q."/>
            <person name="Feng Y."/>
            <person name="Mount A."/>
            <person name="Hedgecock D."/>
            <person name="Xu Z."/>
            <person name="Liu Y."/>
            <person name="Domazet-Loso T."/>
            <person name="Du Y."/>
            <person name="Sun X."/>
            <person name="Zhang S."/>
            <person name="Liu B."/>
            <person name="Cheng P."/>
            <person name="Jiang X."/>
            <person name="Li J."/>
            <person name="Fan D."/>
            <person name="Wang W."/>
            <person name="Fu W."/>
            <person name="Wang T."/>
            <person name="Wang B."/>
            <person name="Zhang J."/>
            <person name="Peng Z."/>
            <person name="Li Y."/>
            <person name="Li N."/>
            <person name="Wang J."/>
            <person name="Chen M."/>
            <person name="He Y."/>
            <person name="Tan F."/>
            <person name="Song X."/>
            <person name="Zheng Q."/>
            <person name="Huang R."/>
            <person name="Yang H."/>
            <person name="Du X."/>
            <person name="Chen L."/>
            <person name="Yang M."/>
            <person name="Gaffney P.M."/>
            <person name="Wang S."/>
            <person name="Luo L."/>
            <person name="She Z."/>
            <person name="Ming Y."/>
            <person name="Huang W."/>
            <person name="Zhang S."/>
            <person name="Huang B."/>
            <person name="Zhang Y."/>
            <person name="Qu T."/>
            <person name="Ni P."/>
            <person name="Miao G."/>
            <person name="Wang J."/>
            <person name="Wang Q."/>
            <person name="Steinberg C.E."/>
            <person name="Wang H."/>
            <person name="Li N."/>
            <person name="Qian L."/>
            <person name="Zhang G."/>
            <person name="Li Y."/>
            <person name="Yang H."/>
            <person name="Liu X."/>
            <person name="Wang J."/>
            <person name="Yin Y."/>
            <person name="Wang J."/>
        </authorList>
    </citation>
    <scope>NUCLEOTIDE SEQUENCE [LARGE SCALE GENOMIC DNA]</scope>
    <source>
        <strain evidence="3">05x7-T-G4-1.051#20</strain>
    </source>
</reference>
<dbReference type="SUPFAM" id="SSF52540">
    <property type="entry name" value="P-loop containing nucleoside triphosphate hydrolases"/>
    <property type="match status" value="1"/>
</dbReference>
<name>K1PFH5_MAGGI</name>